<dbReference type="Proteomes" id="UP000799750">
    <property type="component" value="Unassembled WGS sequence"/>
</dbReference>
<organism evidence="1 2">
    <name type="scientific">Lophium mytilinum</name>
    <dbReference type="NCBI Taxonomy" id="390894"/>
    <lineage>
        <taxon>Eukaryota</taxon>
        <taxon>Fungi</taxon>
        <taxon>Dikarya</taxon>
        <taxon>Ascomycota</taxon>
        <taxon>Pezizomycotina</taxon>
        <taxon>Dothideomycetes</taxon>
        <taxon>Pleosporomycetidae</taxon>
        <taxon>Mytilinidiales</taxon>
        <taxon>Mytilinidiaceae</taxon>
        <taxon>Lophium</taxon>
    </lineage>
</organism>
<dbReference type="EMBL" id="MU004198">
    <property type="protein sequence ID" value="KAF2490118.1"/>
    <property type="molecule type" value="Genomic_DNA"/>
</dbReference>
<sequence length="299" mass="34250">LHNEADRQVFQTEVNKRMDVPNGYLKVGVLMLRWQKGLDQFPKHDQEIDDLREVFEDLFHYECTIVELHNNKQPMLQLRSAIAKHVEKYDGPNNLEISATNDFDLPRGGGKYQPTALWSCADKQLLDETDGGPESDVLCLMDCCFASNIQKCSTSHRRAVQLISASSKDMATPGPGENSFTTALIVALRHLLKKDGKTGFPTQKLHQEILSKRPEPVAMLFDRFNRHAKRIKLAPLVKPNREEQHKIEVFYQEPEKSSLNIRFSLKQSRLSECQIKAFARELPVACEKAEIPVRKIDWL</sequence>
<name>A0A6A6QCF8_9PEZI</name>
<reference evidence="1" key="1">
    <citation type="journal article" date="2020" name="Stud. Mycol.">
        <title>101 Dothideomycetes genomes: a test case for predicting lifestyles and emergence of pathogens.</title>
        <authorList>
            <person name="Haridas S."/>
            <person name="Albert R."/>
            <person name="Binder M."/>
            <person name="Bloem J."/>
            <person name="Labutti K."/>
            <person name="Salamov A."/>
            <person name="Andreopoulos B."/>
            <person name="Baker S."/>
            <person name="Barry K."/>
            <person name="Bills G."/>
            <person name="Bluhm B."/>
            <person name="Cannon C."/>
            <person name="Castanera R."/>
            <person name="Culley D."/>
            <person name="Daum C."/>
            <person name="Ezra D."/>
            <person name="Gonzalez J."/>
            <person name="Henrissat B."/>
            <person name="Kuo A."/>
            <person name="Liang C."/>
            <person name="Lipzen A."/>
            <person name="Lutzoni F."/>
            <person name="Magnuson J."/>
            <person name="Mondo S."/>
            <person name="Nolan M."/>
            <person name="Ohm R."/>
            <person name="Pangilinan J."/>
            <person name="Park H.-J."/>
            <person name="Ramirez L."/>
            <person name="Alfaro M."/>
            <person name="Sun H."/>
            <person name="Tritt A."/>
            <person name="Yoshinaga Y."/>
            <person name="Zwiers L.-H."/>
            <person name="Turgeon B."/>
            <person name="Goodwin S."/>
            <person name="Spatafora J."/>
            <person name="Crous P."/>
            <person name="Grigoriev I."/>
        </authorList>
    </citation>
    <scope>NUCLEOTIDE SEQUENCE</scope>
    <source>
        <strain evidence="1">CBS 269.34</strain>
    </source>
</reference>
<dbReference type="AlphaFoldDB" id="A0A6A6QCF8"/>
<keyword evidence="2" id="KW-1185">Reference proteome</keyword>
<feature type="non-terminal residue" evidence="1">
    <location>
        <position position="299"/>
    </location>
</feature>
<feature type="non-terminal residue" evidence="1">
    <location>
        <position position="1"/>
    </location>
</feature>
<protein>
    <submittedName>
        <fullName evidence="1">Uncharacterized protein</fullName>
    </submittedName>
</protein>
<accession>A0A6A6QCF8</accession>
<gene>
    <name evidence="1" type="ORF">BU16DRAFT_437842</name>
</gene>
<dbReference type="OrthoDB" id="4760831at2759"/>
<evidence type="ECO:0000313" key="1">
    <source>
        <dbReference type="EMBL" id="KAF2490118.1"/>
    </source>
</evidence>
<proteinExistence type="predicted"/>
<evidence type="ECO:0000313" key="2">
    <source>
        <dbReference type="Proteomes" id="UP000799750"/>
    </source>
</evidence>